<keyword evidence="3 6" id="KW-1133">Transmembrane helix</keyword>
<feature type="compositionally biased region" description="Low complexity" evidence="5">
    <location>
        <begin position="241"/>
        <end position="264"/>
    </location>
</feature>
<comment type="subcellular location">
    <subcellularLocation>
        <location evidence="1">Membrane</location>
        <topology evidence="1">Multi-pass membrane protein</topology>
    </subcellularLocation>
</comment>
<evidence type="ECO:0000256" key="2">
    <source>
        <dbReference type="ARBA" id="ARBA00022692"/>
    </source>
</evidence>
<feature type="transmembrane region" description="Helical" evidence="6">
    <location>
        <begin position="12"/>
        <end position="30"/>
    </location>
</feature>
<feature type="transmembrane region" description="Helical" evidence="6">
    <location>
        <begin position="145"/>
        <end position="164"/>
    </location>
</feature>
<feature type="transmembrane region" description="Helical" evidence="6">
    <location>
        <begin position="77"/>
        <end position="97"/>
    </location>
</feature>
<feature type="transmembrane region" description="Helical" evidence="6">
    <location>
        <begin position="329"/>
        <end position="351"/>
    </location>
</feature>
<dbReference type="GO" id="GO:0022857">
    <property type="term" value="F:transmembrane transporter activity"/>
    <property type="evidence" value="ECO:0007669"/>
    <property type="project" value="InterPro"/>
</dbReference>
<evidence type="ECO:0000256" key="3">
    <source>
        <dbReference type="ARBA" id="ARBA00022989"/>
    </source>
</evidence>
<evidence type="ECO:0000256" key="5">
    <source>
        <dbReference type="SAM" id="MobiDB-lite"/>
    </source>
</evidence>
<accession>A0AAN6SZY3</accession>
<dbReference type="PANTHER" id="PTHR21576:SF158">
    <property type="entry name" value="RIBOSOMAL RNA-PROCESSING PROTEIN 12-LIKE CONSERVED DOMAIN-CONTAINING PROTEIN"/>
    <property type="match status" value="1"/>
</dbReference>
<evidence type="ECO:0000256" key="1">
    <source>
        <dbReference type="ARBA" id="ARBA00004141"/>
    </source>
</evidence>
<evidence type="ECO:0000313" key="8">
    <source>
        <dbReference type="Proteomes" id="UP001305647"/>
    </source>
</evidence>
<dbReference type="Gene3D" id="1.20.1250.20">
    <property type="entry name" value="MFS general substrate transporter like domains"/>
    <property type="match status" value="2"/>
</dbReference>
<name>A0AAN6SZY3_9PEZI</name>
<evidence type="ECO:0000313" key="7">
    <source>
        <dbReference type="EMBL" id="KAK4099658.1"/>
    </source>
</evidence>
<dbReference type="PANTHER" id="PTHR21576">
    <property type="entry name" value="UNCHARACTERIZED NODULIN-LIKE PROTEIN"/>
    <property type="match status" value="1"/>
</dbReference>
<keyword evidence="4 6" id="KW-0472">Membrane</keyword>
<feature type="transmembrane region" description="Helical" evidence="6">
    <location>
        <begin position="434"/>
        <end position="457"/>
    </location>
</feature>
<dbReference type="InterPro" id="IPR036259">
    <property type="entry name" value="MFS_trans_sf"/>
</dbReference>
<protein>
    <submittedName>
        <fullName evidence="7">MFS general substrate transporter</fullName>
    </submittedName>
</protein>
<dbReference type="EMBL" id="MU863647">
    <property type="protein sequence ID" value="KAK4099658.1"/>
    <property type="molecule type" value="Genomic_DNA"/>
</dbReference>
<evidence type="ECO:0000256" key="4">
    <source>
        <dbReference type="ARBA" id="ARBA00023136"/>
    </source>
</evidence>
<dbReference type="Pfam" id="PF07690">
    <property type="entry name" value="MFS_1"/>
    <property type="match status" value="1"/>
</dbReference>
<organism evidence="7 8">
    <name type="scientific">Parathielavia hyrcaniae</name>
    <dbReference type="NCBI Taxonomy" id="113614"/>
    <lineage>
        <taxon>Eukaryota</taxon>
        <taxon>Fungi</taxon>
        <taxon>Dikarya</taxon>
        <taxon>Ascomycota</taxon>
        <taxon>Pezizomycotina</taxon>
        <taxon>Sordariomycetes</taxon>
        <taxon>Sordariomycetidae</taxon>
        <taxon>Sordariales</taxon>
        <taxon>Chaetomiaceae</taxon>
        <taxon>Parathielavia</taxon>
    </lineage>
</organism>
<dbReference type="InterPro" id="IPR011701">
    <property type="entry name" value="MFS"/>
</dbReference>
<feature type="transmembrane region" description="Helical" evidence="6">
    <location>
        <begin position="170"/>
        <end position="189"/>
    </location>
</feature>
<dbReference type="AlphaFoldDB" id="A0AAN6SZY3"/>
<feature type="transmembrane region" description="Helical" evidence="6">
    <location>
        <begin position="376"/>
        <end position="396"/>
    </location>
</feature>
<proteinExistence type="predicted"/>
<sequence>MRDEQLHRARLVSSVAATVISLACGTNYVYSAWAPQFADRLRLTTTETNLIGLAGNLGMYTAGVPVGLFVDNHGPRPAVISGALCLGIGYLPFRAAYETASGSVLVLCFFAFLTGLGGCMSFAASVKTSALNWPHHRGTATAFPLAAFGLSAFFFSVFGGVFFPGNTGDFLTLLAVGTFTLSFAGFFFLKVYPHASYHSLPTGAPALSDSQRLHRTPSEETKASRRQGGRHSPDAERGTSPTTTTYTTPAAAAAGPSHDAPAPDAADVEAALPALDIAPHEPELDETSSLMSRSSSSLAGDVLVQSSVDLDRSHRVDIRGWRLLRNVDFWQLFAIMGILAGIGLMTINNIGHDANALWKRYDPTVDETFLVQRQQMHVSILSVGSFCGRLLSGVGSDFLVKSLHASRAWCLVIACFVFSIAQVCAIVIENPHLLGLVSGLSGLGYGFLFGVFPSIVAESFGIHGLSQNWGLMTLAPVVSSNPFNLFYGAVFDSHSIVGPDGERSCPDGLDCYRNAYFVTLAACGVGMVVTLSTIRHQYRQRLREEGKGAAED</sequence>
<feature type="transmembrane region" description="Helical" evidence="6">
    <location>
        <begin position="515"/>
        <end position="534"/>
    </location>
</feature>
<feature type="transmembrane region" description="Helical" evidence="6">
    <location>
        <begin position="408"/>
        <end position="428"/>
    </location>
</feature>
<reference evidence="7" key="1">
    <citation type="journal article" date="2023" name="Mol. Phylogenet. Evol.">
        <title>Genome-scale phylogeny and comparative genomics of the fungal order Sordariales.</title>
        <authorList>
            <person name="Hensen N."/>
            <person name="Bonometti L."/>
            <person name="Westerberg I."/>
            <person name="Brannstrom I.O."/>
            <person name="Guillou S."/>
            <person name="Cros-Aarteil S."/>
            <person name="Calhoun S."/>
            <person name="Haridas S."/>
            <person name="Kuo A."/>
            <person name="Mondo S."/>
            <person name="Pangilinan J."/>
            <person name="Riley R."/>
            <person name="LaButti K."/>
            <person name="Andreopoulos B."/>
            <person name="Lipzen A."/>
            <person name="Chen C."/>
            <person name="Yan M."/>
            <person name="Daum C."/>
            <person name="Ng V."/>
            <person name="Clum A."/>
            <person name="Steindorff A."/>
            <person name="Ohm R.A."/>
            <person name="Martin F."/>
            <person name="Silar P."/>
            <person name="Natvig D.O."/>
            <person name="Lalanne C."/>
            <person name="Gautier V."/>
            <person name="Ament-Velasquez S.L."/>
            <person name="Kruys A."/>
            <person name="Hutchinson M.I."/>
            <person name="Powell A.J."/>
            <person name="Barry K."/>
            <person name="Miller A.N."/>
            <person name="Grigoriev I.V."/>
            <person name="Debuchy R."/>
            <person name="Gladieux P."/>
            <person name="Hiltunen Thoren M."/>
            <person name="Johannesson H."/>
        </authorList>
    </citation>
    <scope>NUCLEOTIDE SEQUENCE</scope>
    <source>
        <strain evidence="7">CBS 757.83</strain>
    </source>
</reference>
<keyword evidence="8" id="KW-1185">Reference proteome</keyword>
<reference evidence="7" key="2">
    <citation type="submission" date="2023-05" db="EMBL/GenBank/DDBJ databases">
        <authorList>
            <consortium name="Lawrence Berkeley National Laboratory"/>
            <person name="Steindorff A."/>
            <person name="Hensen N."/>
            <person name="Bonometti L."/>
            <person name="Westerberg I."/>
            <person name="Brannstrom I.O."/>
            <person name="Guillou S."/>
            <person name="Cros-Aarteil S."/>
            <person name="Calhoun S."/>
            <person name="Haridas S."/>
            <person name="Kuo A."/>
            <person name="Mondo S."/>
            <person name="Pangilinan J."/>
            <person name="Riley R."/>
            <person name="Labutti K."/>
            <person name="Andreopoulos B."/>
            <person name="Lipzen A."/>
            <person name="Chen C."/>
            <person name="Yanf M."/>
            <person name="Daum C."/>
            <person name="Ng V."/>
            <person name="Clum A."/>
            <person name="Ohm R."/>
            <person name="Martin F."/>
            <person name="Silar P."/>
            <person name="Natvig D."/>
            <person name="Lalanne C."/>
            <person name="Gautier V."/>
            <person name="Ament-Velasquez S.L."/>
            <person name="Kruys A."/>
            <person name="Hutchinson M.I."/>
            <person name="Powell A.J."/>
            <person name="Barry K."/>
            <person name="Miller A.N."/>
            <person name="Grigoriev I.V."/>
            <person name="Debuchy R."/>
            <person name="Gladieux P."/>
            <person name="Thoren M.H."/>
            <person name="Johannesson H."/>
        </authorList>
    </citation>
    <scope>NUCLEOTIDE SEQUENCE</scope>
    <source>
        <strain evidence="7">CBS 757.83</strain>
    </source>
</reference>
<dbReference type="Proteomes" id="UP001305647">
    <property type="component" value="Unassembled WGS sequence"/>
</dbReference>
<dbReference type="GO" id="GO:0000329">
    <property type="term" value="C:fungal-type vacuole membrane"/>
    <property type="evidence" value="ECO:0007669"/>
    <property type="project" value="TreeGrafter"/>
</dbReference>
<comment type="caution">
    <text evidence="7">The sequence shown here is derived from an EMBL/GenBank/DDBJ whole genome shotgun (WGS) entry which is preliminary data.</text>
</comment>
<keyword evidence="2 6" id="KW-0812">Transmembrane</keyword>
<feature type="transmembrane region" description="Helical" evidence="6">
    <location>
        <begin position="103"/>
        <end position="124"/>
    </location>
</feature>
<gene>
    <name evidence="7" type="ORF">N658DRAFT_498141</name>
</gene>
<dbReference type="PROSITE" id="PS51257">
    <property type="entry name" value="PROKAR_LIPOPROTEIN"/>
    <property type="match status" value="1"/>
</dbReference>
<evidence type="ECO:0000256" key="6">
    <source>
        <dbReference type="SAM" id="Phobius"/>
    </source>
</evidence>
<feature type="region of interest" description="Disordered" evidence="5">
    <location>
        <begin position="206"/>
        <end position="264"/>
    </location>
</feature>
<dbReference type="SUPFAM" id="SSF103473">
    <property type="entry name" value="MFS general substrate transporter"/>
    <property type="match status" value="1"/>
</dbReference>